<dbReference type="RefSeq" id="WP_152292104.1">
    <property type="nucleotide sequence ID" value="NZ_CP041883.1"/>
</dbReference>
<accession>A0A517CLZ3</accession>
<proteinExistence type="predicted"/>
<organism evidence="1">
    <name type="scientific">Mammaliicoccus sciuri</name>
    <name type="common">Staphylococcus sciuri</name>
    <dbReference type="NCBI Taxonomy" id="1296"/>
    <lineage>
        <taxon>Bacteria</taxon>
        <taxon>Bacillati</taxon>
        <taxon>Bacillota</taxon>
        <taxon>Bacilli</taxon>
        <taxon>Bacillales</taxon>
        <taxon>Staphylococcaceae</taxon>
        <taxon>Mammaliicoccus</taxon>
    </lineage>
</organism>
<name>A0A517CLZ3_MAMSC</name>
<protein>
    <submittedName>
        <fullName evidence="1">Uncharacterized protein</fullName>
    </submittedName>
</protein>
<geneLocation type="plasmid" evidence="1">
    <name>pSSLNP162</name>
</geneLocation>
<keyword evidence="1" id="KW-0614">Plasmid</keyword>
<evidence type="ECO:0000313" key="1">
    <source>
        <dbReference type="EMBL" id="QDR66030.1"/>
    </source>
</evidence>
<sequence length="68" mass="8051">MRINHASTLSVDYFVSYLNLIMISREITLKEAIIYMKKEFFKGETDMYGEITETHFNLAIQKLKQKES</sequence>
<reference evidence="1" key="1">
    <citation type="submission" date="2019-07" db="EMBL/GenBank/DDBJ databases">
        <title>Draft Genome Sequence of Megaplasmid-Bearing Staphylococcus scuiri strain B9-58B Isolated from Retail Pork.</title>
        <authorList>
            <person name="Neyaz L."/>
            <person name="Karki A.B."/>
            <person name="Fakhr M.K."/>
        </authorList>
    </citation>
    <scope>NUCLEOTIDE SEQUENCE</scope>
    <source>
        <strain evidence="1">B9-58B</strain>
        <plasmid evidence="1">pSSLNP162</plasmid>
    </source>
</reference>
<dbReference type="AlphaFoldDB" id="A0A517CLZ3"/>
<gene>
    <name evidence="1" type="ORF">FPV13_14085</name>
</gene>
<dbReference type="EMBL" id="CP041883">
    <property type="protein sequence ID" value="QDR66030.1"/>
    <property type="molecule type" value="Genomic_DNA"/>
</dbReference>